<dbReference type="Proteomes" id="UP001501442">
    <property type="component" value="Unassembled WGS sequence"/>
</dbReference>
<feature type="transmembrane region" description="Helical" evidence="2">
    <location>
        <begin position="82"/>
        <end position="105"/>
    </location>
</feature>
<sequence length="433" mass="46110">MSVTLTAIIIATVVAALALSRHGGDAHSPEQPGGDGHSPERSVRRSEDRLAGARPEDPAVRSEPRGRRRVRSAWGGWKGHPLVSLAAVTGLIYLNQVLFTVYVIRVHHGDPSFIARYLPQGWFALADAPWVHAAARWFPAPTVLAPSVLRVQAFLELPFVVLAYLTVCRWFSGSVYRRALRLVPWAAASYTVTFGLIEWSLRNPYTWDDLAIRAAAGLVVPLWTARLSRDAADDARGLPGLLVFAASTLGLGLLILVVYDTALLYNLRHLVARLPIAVAAGTVSAAARAAARVVPERPPGRGVDSIARSFGWFLVLFFVPALPVRYGLNFGTADLSAGAGALIVVAAAWYGVRDAFAATPGDAGAWVRQMALSVAAGLCGGTAGLLLPGGHTETRVLQGGAAFFVCAVAVCALLDRRTARLVKKAPPSQADTR</sequence>
<evidence type="ECO:0000313" key="4">
    <source>
        <dbReference type="Proteomes" id="UP001501442"/>
    </source>
</evidence>
<feature type="transmembrane region" description="Helical" evidence="2">
    <location>
        <begin position="240"/>
        <end position="259"/>
    </location>
</feature>
<keyword evidence="2" id="KW-0812">Transmembrane</keyword>
<gene>
    <name evidence="3" type="ORF">GCM10023196_073530</name>
</gene>
<keyword evidence="2" id="KW-0472">Membrane</keyword>
<dbReference type="RefSeq" id="WP_345436956.1">
    <property type="nucleotide sequence ID" value="NZ_BAABHK010000013.1"/>
</dbReference>
<evidence type="ECO:0000256" key="1">
    <source>
        <dbReference type="SAM" id="MobiDB-lite"/>
    </source>
</evidence>
<feature type="transmembrane region" description="Helical" evidence="2">
    <location>
        <begin position="330"/>
        <end position="350"/>
    </location>
</feature>
<feature type="transmembrane region" description="Helical" evidence="2">
    <location>
        <begin position="396"/>
        <end position="414"/>
    </location>
</feature>
<feature type="region of interest" description="Disordered" evidence="1">
    <location>
        <begin position="23"/>
        <end position="65"/>
    </location>
</feature>
<feature type="transmembrane region" description="Helical" evidence="2">
    <location>
        <begin position="306"/>
        <end position="324"/>
    </location>
</feature>
<organism evidence="3 4">
    <name type="scientific">Actinoallomurus vinaceus</name>
    <dbReference type="NCBI Taxonomy" id="1080074"/>
    <lineage>
        <taxon>Bacteria</taxon>
        <taxon>Bacillati</taxon>
        <taxon>Actinomycetota</taxon>
        <taxon>Actinomycetes</taxon>
        <taxon>Streptosporangiales</taxon>
        <taxon>Thermomonosporaceae</taxon>
        <taxon>Actinoallomurus</taxon>
    </lineage>
</organism>
<evidence type="ECO:0000256" key="2">
    <source>
        <dbReference type="SAM" id="Phobius"/>
    </source>
</evidence>
<dbReference type="EMBL" id="BAABHK010000013">
    <property type="protein sequence ID" value="GAA4633947.1"/>
    <property type="molecule type" value="Genomic_DNA"/>
</dbReference>
<feature type="transmembrane region" description="Helical" evidence="2">
    <location>
        <begin position="371"/>
        <end position="390"/>
    </location>
</feature>
<accession>A0ABP8UN13</accession>
<proteinExistence type="predicted"/>
<feature type="compositionally biased region" description="Basic and acidic residues" evidence="1">
    <location>
        <begin position="37"/>
        <end position="65"/>
    </location>
</feature>
<keyword evidence="2" id="KW-1133">Transmembrane helix</keyword>
<evidence type="ECO:0000313" key="3">
    <source>
        <dbReference type="EMBL" id="GAA4633947.1"/>
    </source>
</evidence>
<keyword evidence="4" id="KW-1185">Reference proteome</keyword>
<protein>
    <submittedName>
        <fullName evidence="3">Uncharacterized protein</fullName>
    </submittedName>
</protein>
<reference evidence="4" key="1">
    <citation type="journal article" date="2019" name="Int. J. Syst. Evol. Microbiol.">
        <title>The Global Catalogue of Microorganisms (GCM) 10K type strain sequencing project: providing services to taxonomists for standard genome sequencing and annotation.</title>
        <authorList>
            <consortium name="The Broad Institute Genomics Platform"/>
            <consortium name="The Broad Institute Genome Sequencing Center for Infectious Disease"/>
            <person name="Wu L."/>
            <person name="Ma J."/>
        </authorList>
    </citation>
    <scope>NUCLEOTIDE SEQUENCE [LARGE SCALE GENOMIC DNA]</scope>
    <source>
        <strain evidence="4">JCM 17939</strain>
    </source>
</reference>
<name>A0ABP8UN13_9ACTN</name>
<feature type="transmembrane region" description="Helical" evidence="2">
    <location>
        <begin position="179"/>
        <end position="198"/>
    </location>
</feature>
<comment type="caution">
    <text evidence="3">The sequence shown here is derived from an EMBL/GenBank/DDBJ whole genome shotgun (WGS) entry which is preliminary data.</text>
</comment>